<dbReference type="InterPro" id="IPR001680">
    <property type="entry name" value="WD40_rpt"/>
</dbReference>
<dbReference type="PROSITE" id="PS50294">
    <property type="entry name" value="WD_REPEATS_REGION"/>
    <property type="match status" value="1"/>
</dbReference>
<evidence type="ECO:0000256" key="1">
    <source>
        <dbReference type="PROSITE-ProRule" id="PRU00221"/>
    </source>
</evidence>
<dbReference type="InterPro" id="IPR015943">
    <property type="entry name" value="WD40/YVTN_repeat-like_dom_sf"/>
</dbReference>
<dbReference type="SUPFAM" id="SSF50998">
    <property type="entry name" value="Quinoprotein alcohol dehydrogenase-like"/>
    <property type="match status" value="1"/>
</dbReference>
<proteinExistence type="predicted"/>
<reference evidence="2 3" key="1">
    <citation type="submission" date="2024-01" db="EMBL/GenBank/DDBJ databases">
        <title>A draft genome for a cacao thread blight-causing isolate of Paramarasmius palmivorus.</title>
        <authorList>
            <person name="Baruah I.K."/>
            <person name="Bukari Y."/>
            <person name="Amoako-Attah I."/>
            <person name="Meinhardt L.W."/>
            <person name="Bailey B.A."/>
            <person name="Cohen S.P."/>
        </authorList>
    </citation>
    <scope>NUCLEOTIDE SEQUENCE [LARGE SCALE GENOMIC DNA]</scope>
    <source>
        <strain evidence="2 3">GH-12</strain>
    </source>
</reference>
<name>A0AAW0D1V0_9AGAR</name>
<dbReference type="InterPro" id="IPR011047">
    <property type="entry name" value="Quinoprotein_ADH-like_sf"/>
</dbReference>
<dbReference type="Gene3D" id="2.130.10.10">
    <property type="entry name" value="YVTN repeat-like/Quinoprotein amine dehydrogenase"/>
    <property type="match status" value="1"/>
</dbReference>
<organism evidence="2 3">
    <name type="scientific">Paramarasmius palmivorus</name>
    <dbReference type="NCBI Taxonomy" id="297713"/>
    <lineage>
        <taxon>Eukaryota</taxon>
        <taxon>Fungi</taxon>
        <taxon>Dikarya</taxon>
        <taxon>Basidiomycota</taxon>
        <taxon>Agaricomycotina</taxon>
        <taxon>Agaricomycetes</taxon>
        <taxon>Agaricomycetidae</taxon>
        <taxon>Agaricales</taxon>
        <taxon>Marasmiineae</taxon>
        <taxon>Marasmiaceae</taxon>
        <taxon>Paramarasmius</taxon>
    </lineage>
</organism>
<feature type="repeat" description="WD" evidence="1">
    <location>
        <begin position="461"/>
        <end position="485"/>
    </location>
</feature>
<dbReference type="Proteomes" id="UP001383192">
    <property type="component" value="Unassembled WGS sequence"/>
</dbReference>
<keyword evidence="3" id="KW-1185">Reference proteome</keyword>
<evidence type="ECO:0000313" key="2">
    <source>
        <dbReference type="EMBL" id="KAK7045360.1"/>
    </source>
</evidence>
<keyword evidence="1" id="KW-0853">WD repeat</keyword>
<evidence type="ECO:0000313" key="3">
    <source>
        <dbReference type="Proteomes" id="UP001383192"/>
    </source>
</evidence>
<dbReference type="SMART" id="SM00320">
    <property type="entry name" value="WD40"/>
    <property type="match status" value="2"/>
</dbReference>
<dbReference type="EMBL" id="JAYKXP010000025">
    <property type="protein sequence ID" value="KAK7045360.1"/>
    <property type="molecule type" value="Genomic_DNA"/>
</dbReference>
<gene>
    <name evidence="2" type="ORF">VNI00_007609</name>
</gene>
<sequence length="485" mass="53667">MFGEPQASLGLLEHPSTALLPGHPKSEGEELACIEISESACSKDDTPARRAGHIAVSRDGSLFAVSELHGTRIFVYEARTMNLRQTLDATRGADHITELMFAGSSRQKLIVHSSGFVRSNPYTSQWMVRIFDLDDEYQTRSQLETATEVIFEAYSKAVEDQLPWAKEHVSRDLVSKLILDTQIQRDLARGTAFTGYGQKSISRDGTLMIIEHPNKTSIVDISLSTPQERFSIPYNYLTPEDMADDIQFYPDPLLPDRHFVAAIFAKKHELQIVDAETGETENLGHHIPRGSIIFSPDGTVVTMRQLRGPHPVWEVKSGSVLYSIPSSSSHPMMNGDISFSLNGKYLMVASKGSSGTLTIYDALSGDKLYDWRLPSAERHAHRQANTGRFQMGMGRLYPVIRHSASGLVVAPLDDGGIALYDPTTNRQGFLPSSKLRDGYHDAMNLRPGTTWESTIAPTAEVAFSPDGKIIYSADVDGKVRVWALE</sequence>
<dbReference type="AlphaFoldDB" id="A0AAW0D1V0"/>
<comment type="caution">
    <text evidence="2">The sequence shown here is derived from an EMBL/GenBank/DDBJ whole genome shotgun (WGS) entry which is preliminary data.</text>
</comment>
<accession>A0AAW0D1V0</accession>
<dbReference type="Pfam" id="PF00400">
    <property type="entry name" value="WD40"/>
    <property type="match status" value="1"/>
</dbReference>
<protein>
    <submittedName>
        <fullName evidence="2">Uncharacterized protein</fullName>
    </submittedName>
</protein>
<dbReference type="PROSITE" id="PS50082">
    <property type="entry name" value="WD_REPEATS_2"/>
    <property type="match status" value="1"/>
</dbReference>